<keyword evidence="4" id="KW-1185">Reference proteome</keyword>
<gene>
    <name evidence="3" type="primary">U84</name>
</gene>
<dbReference type="KEGG" id="vg:16747469"/>
<dbReference type="EMBL" id="KF017583">
    <property type="protein sequence ID" value="AGT99274.1"/>
    <property type="molecule type" value="Genomic_DNA"/>
</dbReference>
<evidence type="ECO:0000313" key="3">
    <source>
        <dbReference type="EMBL" id="AGT99274.1"/>
    </source>
</evidence>
<organism evidence="3 4">
    <name type="scientific">Suid betaherpesvirus 2</name>
    <dbReference type="NCBI Taxonomy" id="1608255"/>
    <lineage>
        <taxon>Viruses</taxon>
        <taxon>Duplodnaviria</taxon>
        <taxon>Heunggongvirae</taxon>
        <taxon>Peploviricota</taxon>
        <taxon>Herviviricetes</taxon>
        <taxon>Herpesvirales</taxon>
        <taxon>Orthoherpesviridae</taxon>
        <taxon>Betaherpesvirinae</taxon>
        <taxon>Roseolovirus</taxon>
        <taxon>Roseolovirus suidbeta2</taxon>
    </lineage>
</organism>
<dbReference type="Pfam" id="PF03361">
    <property type="entry name" value="Herpes_IE2_3"/>
    <property type="match status" value="1"/>
</dbReference>
<dbReference type="RefSeq" id="YP_008493019.1">
    <property type="nucleotide sequence ID" value="NC_022233.1"/>
</dbReference>
<evidence type="ECO:0000313" key="4">
    <source>
        <dbReference type="Proteomes" id="UP000243849"/>
    </source>
</evidence>
<evidence type="ECO:0000256" key="1">
    <source>
        <dbReference type="SAM" id="MobiDB-lite"/>
    </source>
</evidence>
<sequence length="268" mass="30581">MPRKIVKVNKTKKKRDRATAPDEKYTDDVYQFSKLRKIYNACTSDTRLVSSNMSKQITNGKVTAISSFKKIYLDEDETLEDITERNKTTLHRIPYSSYTAKLFLTELHRMLRCYDSSVVQLQLYSVCPLLIKAVHEELLNITNIVTAHGTQHISECLPHSKETSIIVHKVINGTIHNEENKKQAFQGIPADPRKRKLSGVHCLFINAATEKDLYCAAHVCMNASIQNPTKISMNIAKLVSSMILPCHIPIHNTYAEYIFKNDYAQSHI</sequence>
<dbReference type="InterPro" id="IPR005028">
    <property type="entry name" value="Herpes_IE2_3"/>
</dbReference>
<evidence type="ECO:0000259" key="2">
    <source>
        <dbReference type="Pfam" id="PF03361"/>
    </source>
</evidence>
<dbReference type="GeneID" id="16747469"/>
<dbReference type="OrthoDB" id="21148at10239"/>
<proteinExistence type="predicted"/>
<feature type="region of interest" description="Disordered" evidence="1">
    <location>
        <begin position="1"/>
        <end position="20"/>
    </location>
</feature>
<protein>
    <submittedName>
        <fullName evidence="3">Putative glycoprotein</fullName>
    </submittedName>
</protein>
<reference evidence="3 4" key="1">
    <citation type="submission" date="2013-05" db="EMBL/GenBank/DDBJ databases">
        <title>Genome organization and molecular characterization of porcine cytomegalovirus.</title>
        <authorList>
            <person name="Gu W."/>
            <person name="Zhou L."/>
            <person name="Ge X."/>
            <person name="Guo X."/>
            <person name="Yang H."/>
        </authorList>
    </citation>
    <scope>NUCLEOTIDE SEQUENCE [LARGE SCALE GENOMIC DNA]</scope>
    <source>
        <strain evidence="3 4">BJ09</strain>
    </source>
</reference>
<feature type="compositionally biased region" description="Basic residues" evidence="1">
    <location>
        <begin position="1"/>
        <end position="16"/>
    </location>
</feature>
<dbReference type="GO" id="GO:0006355">
    <property type="term" value="P:regulation of DNA-templated transcription"/>
    <property type="evidence" value="ECO:0007669"/>
    <property type="project" value="InterPro"/>
</dbReference>
<dbReference type="Proteomes" id="UP000243849">
    <property type="component" value="Segment"/>
</dbReference>
<feature type="domain" description="Herpesvirus intermediate/early protein 2/3 DNA-binding" evidence="2">
    <location>
        <begin position="94"/>
        <end position="254"/>
    </location>
</feature>
<name>U3GS61_9BETA</name>
<accession>U3GS61</accession>